<dbReference type="Proteomes" id="UP000068447">
    <property type="component" value="Chromosome"/>
</dbReference>
<dbReference type="PANTHER" id="PTHR24422">
    <property type="entry name" value="CHEMOTAXIS PROTEIN METHYLTRANSFERASE"/>
    <property type="match status" value="1"/>
</dbReference>
<dbReference type="AlphaFoldDB" id="A0A0U2JIQ4"/>
<dbReference type="PANTHER" id="PTHR24422:SF10">
    <property type="entry name" value="CHEMOTAXIS PROTEIN METHYLTRANSFERASE 2"/>
    <property type="match status" value="1"/>
</dbReference>
<dbReference type="SMART" id="SM00283">
    <property type="entry name" value="MA"/>
    <property type="match status" value="1"/>
</dbReference>
<dbReference type="GO" id="GO:0016020">
    <property type="term" value="C:membrane"/>
    <property type="evidence" value="ECO:0007669"/>
    <property type="project" value="InterPro"/>
</dbReference>
<dbReference type="InterPro" id="IPR013656">
    <property type="entry name" value="PAS_4"/>
</dbReference>
<evidence type="ECO:0000256" key="3">
    <source>
        <dbReference type="SAM" id="Coils"/>
    </source>
</evidence>
<dbReference type="NCBIfam" id="TIGR00229">
    <property type="entry name" value="sensory_box"/>
    <property type="match status" value="2"/>
</dbReference>
<dbReference type="InterPro" id="IPR004089">
    <property type="entry name" value="MCPsignal_dom"/>
</dbReference>
<feature type="coiled-coil region" evidence="3">
    <location>
        <begin position="3"/>
        <end position="30"/>
    </location>
</feature>
<feature type="domain" description="Methyl-accepting transducer" evidence="4">
    <location>
        <begin position="240"/>
        <end position="435"/>
    </location>
</feature>
<dbReference type="InterPro" id="IPR035965">
    <property type="entry name" value="PAS-like_dom_sf"/>
</dbReference>
<keyword evidence="1 2" id="KW-0807">Transducer</keyword>
<dbReference type="InterPro" id="IPR004090">
    <property type="entry name" value="Chemotax_Me-accpt_rcpt"/>
</dbReference>
<proteinExistence type="predicted"/>
<dbReference type="InterPro" id="IPR001610">
    <property type="entry name" value="PAC"/>
</dbReference>
<protein>
    <submittedName>
        <fullName evidence="6">Chemotaxis protein</fullName>
    </submittedName>
</protein>
<evidence type="ECO:0000259" key="5">
    <source>
        <dbReference type="PROSITE" id="PS50113"/>
    </source>
</evidence>
<gene>
    <name evidence="6" type="ORF">AT746_07110</name>
</gene>
<dbReference type="OrthoDB" id="9765776at2"/>
<dbReference type="InterPro" id="IPR000700">
    <property type="entry name" value="PAS-assoc_C"/>
</dbReference>
<dbReference type="GO" id="GO:0007165">
    <property type="term" value="P:signal transduction"/>
    <property type="evidence" value="ECO:0007669"/>
    <property type="project" value="UniProtKB-KW"/>
</dbReference>
<dbReference type="PROSITE" id="PS50113">
    <property type="entry name" value="PAC"/>
    <property type="match status" value="1"/>
</dbReference>
<feature type="domain" description="PAC" evidence="5">
    <location>
        <begin position="211"/>
        <end position="263"/>
    </location>
</feature>
<dbReference type="Gene3D" id="3.30.450.20">
    <property type="entry name" value="PAS domain"/>
    <property type="match status" value="2"/>
</dbReference>
<dbReference type="Pfam" id="PF13426">
    <property type="entry name" value="PAS_9"/>
    <property type="match status" value="1"/>
</dbReference>
<dbReference type="PRINTS" id="PR00260">
    <property type="entry name" value="CHEMTRNSDUCR"/>
</dbReference>
<dbReference type="SUPFAM" id="SSF55785">
    <property type="entry name" value="PYP-like sensor domain (PAS domain)"/>
    <property type="match status" value="2"/>
</dbReference>
<dbReference type="PROSITE" id="PS50111">
    <property type="entry name" value="CHEMOTAXIS_TRANSDUC_2"/>
    <property type="match status" value="1"/>
</dbReference>
<dbReference type="Pfam" id="PF08448">
    <property type="entry name" value="PAS_4"/>
    <property type="match status" value="1"/>
</dbReference>
<dbReference type="SMART" id="SM00086">
    <property type="entry name" value="PAC"/>
    <property type="match status" value="2"/>
</dbReference>
<dbReference type="GO" id="GO:0006935">
    <property type="term" value="P:chemotaxis"/>
    <property type="evidence" value="ECO:0007669"/>
    <property type="project" value="InterPro"/>
</dbReference>
<accession>A0A0U2JIQ4</accession>
<dbReference type="InterPro" id="IPR050903">
    <property type="entry name" value="Bact_Chemotaxis_MeTrfase"/>
</dbReference>
<organism evidence="6 7">
    <name type="scientific">Lacimicrobium alkaliphilum</name>
    <dbReference type="NCBI Taxonomy" id="1526571"/>
    <lineage>
        <taxon>Bacteria</taxon>
        <taxon>Pseudomonadati</taxon>
        <taxon>Pseudomonadota</taxon>
        <taxon>Gammaproteobacteria</taxon>
        <taxon>Alteromonadales</taxon>
        <taxon>Alteromonadaceae</taxon>
        <taxon>Lacimicrobium</taxon>
    </lineage>
</organism>
<evidence type="ECO:0000313" key="7">
    <source>
        <dbReference type="Proteomes" id="UP000068447"/>
    </source>
</evidence>
<dbReference type="GO" id="GO:0004888">
    <property type="term" value="F:transmembrane signaling receptor activity"/>
    <property type="evidence" value="ECO:0007669"/>
    <property type="project" value="InterPro"/>
</dbReference>
<evidence type="ECO:0000313" key="6">
    <source>
        <dbReference type="EMBL" id="ALS98054.1"/>
    </source>
</evidence>
<keyword evidence="3" id="KW-0175">Coiled coil</keyword>
<dbReference type="RefSeq" id="WP_062478364.1">
    <property type="nucleotide sequence ID" value="NZ_CP013650.1"/>
</dbReference>
<dbReference type="InterPro" id="IPR000014">
    <property type="entry name" value="PAS"/>
</dbReference>
<dbReference type="SUPFAM" id="SSF58104">
    <property type="entry name" value="Methyl-accepting chemotaxis protein (MCP) signaling domain"/>
    <property type="match status" value="1"/>
</dbReference>
<sequence>MFNRGLVKHIDQLERELSEQRALVQSIQSNVAYIEFTPAGEVLMANSPFLAVMGYQEREVVGQHHRIFCKQDYAQRLEYKQFWQDLQDGNSKAGTFQRNNSSGEPVWLEATYFPIILNHKVVKVVKIATDVTSEFISLQSQLAVSKALDRSMAIIEFTPDGTIIKANDNFMQVMECKEADIVGKHHKIFCSEKFYQENPDFWRNLRDGNMQTGQFERMSLKGKSVWLEATYNPVLNENGRVEKVIKFAADISQRVEEAQAVRKAAEVAYSTAVETAQIAVQGADILTNAISTSSDIEGQVGELMSSIEELNQQSDQIGAIVSTISAIAEQTNLLALNAAIEAARAGDMGRGFAVVADEVRQLASRTSQSTQEITEVVKRNQLLTQNVTEQITSVSHRAKQGNELTKEVAQVIEEISAGAENVSQTVSGLSQNPDS</sequence>
<dbReference type="Gene3D" id="1.10.287.950">
    <property type="entry name" value="Methyl-accepting chemotaxis protein"/>
    <property type="match status" value="1"/>
</dbReference>
<dbReference type="Pfam" id="PF00015">
    <property type="entry name" value="MCPsignal"/>
    <property type="match status" value="1"/>
</dbReference>
<evidence type="ECO:0000256" key="1">
    <source>
        <dbReference type="ARBA" id="ARBA00023224"/>
    </source>
</evidence>
<dbReference type="SMART" id="SM00091">
    <property type="entry name" value="PAS"/>
    <property type="match status" value="2"/>
</dbReference>
<dbReference type="EMBL" id="CP013650">
    <property type="protein sequence ID" value="ALS98054.1"/>
    <property type="molecule type" value="Genomic_DNA"/>
</dbReference>
<dbReference type="STRING" id="1526571.AT746_07110"/>
<evidence type="ECO:0000256" key="2">
    <source>
        <dbReference type="PROSITE-ProRule" id="PRU00284"/>
    </source>
</evidence>
<evidence type="ECO:0000259" key="4">
    <source>
        <dbReference type="PROSITE" id="PS50111"/>
    </source>
</evidence>
<reference evidence="6 7" key="1">
    <citation type="submission" date="2015-12" db="EMBL/GenBank/DDBJ databases">
        <title>Complete genome of Lacimicrobium alkaliphilum KCTC 32984.</title>
        <authorList>
            <person name="Kim S.-G."/>
            <person name="Lee Y.-J."/>
        </authorList>
    </citation>
    <scope>NUCLEOTIDE SEQUENCE [LARGE SCALE GENOMIC DNA]</scope>
    <source>
        <strain evidence="6 7">YelD216</strain>
    </source>
</reference>
<dbReference type="KEGG" id="lal:AT746_07110"/>
<name>A0A0U2JIQ4_9ALTE</name>
<dbReference type="CDD" id="cd00130">
    <property type="entry name" value="PAS"/>
    <property type="match status" value="2"/>
</dbReference>
<keyword evidence="7" id="KW-1185">Reference proteome</keyword>